<dbReference type="GO" id="GO:0005351">
    <property type="term" value="F:carbohydrate:proton symporter activity"/>
    <property type="evidence" value="ECO:0007669"/>
    <property type="project" value="TreeGrafter"/>
</dbReference>
<dbReference type="InterPro" id="IPR050360">
    <property type="entry name" value="MFS_Sugar_Transporters"/>
</dbReference>
<dbReference type="InterPro" id="IPR036259">
    <property type="entry name" value="MFS_trans_sf"/>
</dbReference>
<evidence type="ECO:0000256" key="3">
    <source>
        <dbReference type="ARBA" id="ARBA00022448"/>
    </source>
</evidence>
<dbReference type="PROSITE" id="PS50850">
    <property type="entry name" value="MFS"/>
    <property type="match status" value="1"/>
</dbReference>
<feature type="domain" description="Major facilitator superfamily (MFS) profile" evidence="9">
    <location>
        <begin position="61"/>
        <end position="503"/>
    </location>
</feature>
<comment type="similarity">
    <text evidence="2 7">Belongs to the major facilitator superfamily. Sugar transporter (TC 2.A.1.1) family.</text>
</comment>
<feature type="transmembrane region" description="Helical" evidence="8">
    <location>
        <begin position="103"/>
        <end position="123"/>
    </location>
</feature>
<dbReference type="PANTHER" id="PTHR48022:SF79">
    <property type="entry name" value="LACTOSE PERMEASE, PUTATIVE (AFU_ORTHOLOGUE AFUA_6G01860)-RELATED"/>
    <property type="match status" value="1"/>
</dbReference>
<dbReference type="FunFam" id="1.20.1250.20:FF:000134">
    <property type="entry name" value="MFS sugar transporter protein"/>
    <property type="match status" value="1"/>
</dbReference>
<evidence type="ECO:0000256" key="6">
    <source>
        <dbReference type="ARBA" id="ARBA00023136"/>
    </source>
</evidence>
<dbReference type="Pfam" id="PF00083">
    <property type="entry name" value="Sugar_tr"/>
    <property type="match status" value="1"/>
</dbReference>
<evidence type="ECO:0000256" key="5">
    <source>
        <dbReference type="ARBA" id="ARBA00022989"/>
    </source>
</evidence>
<comment type="caution">
    <text evidence="10">The sequence shown here is derived from an EMBL/GenBank/DDBJ whole genome shotgun (WGS) entry which is preliminary data.</text>
</comment>
<dbReference type="InterPro" id="IPR003663">
    <property type="entry name" value="Sugar/inositol_transpt"/>
</dbReference>
<dbReference type="PANTHER" id="PTHR48022">
    <property type="entry name" value="PLASTIDIC GLUCOSE TRANSPORTER 4"/>
    <property type="match status" value="1"/>
</dbReference>
<feature type="transmembrane region" description="Helical" evidence="8">
    <location>
        <begin position="381"/>
        <end position="400"/>
    </location>
</feature>
<dbReference type="AlphaFoldDB" id="A0A2I1DDF9"/>
<dbReference type="PROSITE" id="PS00216">
    <property type="entry name" value="SUGAR_TRANSPORT_1"/>
    <property type="match status" value="1"/>
</dbReference>
<dbReference type="InterPro" id="IPR005829">
    <property type="entry name" value="Sugar_transporter_CS"/>
</dbReference>
<evidence type="ECO:0000256" key="7">
    <source>
        <dbReference type="RuleBase" id="RU003346"/>
    </source>
</evidence>
<evidence type="ECO:0000256" key="1">
    <source>
        <dbReference type="ARBA" id="ARBA00004141"/>
    </source>
</evidence>
<keyword evidence="11" id="KW-1185">Reference proteome</keyword>
<dbReference type="VEuPathDB" id="FungiDB:P168DRAFT_261939"/>
<dbReference type="OrthoDB" id="6133115at2759"/>
<feature type="transmembrane region" description="Helical" evidence="8">
    <location>
        <begin position="55"/>
        <end position="74"/>
    </location>
</feature>
<dbReference type="RefSeq" id="XP_024696511.1">
    <property type="nucleotide sequence ID" value="XM_024834718.1"/>
</dbReference>
<feature type="transmembrane region" description="Helical" evidence="8">
    <location>
        <begin position="480"/>
        <end position="499"/>
    </location>
</feature>
<dbReference type="EMBL" id="MSFM01000001">
    <property type="protein sequence ID" value="PKY07917.1"/>
    <property type="molecule type" value="Genomic_DNA"/>
</dbReference>
<dbReference type="SUPFAM" id="SSF103473">
    <property type="entry name" value="MFS general substrate transporter"/>
    <property type="match status" value="1"/>
</dbReference>
<name>A0A2I1DDF9_ASPC2</name>
<accession>A0A2I1DDF9</accession>
<dbReference type="GeneID" id="36542242"/>
<evidence type="ECO:0000256" key="4">
    <source>
        <dbReference type="ARBA" id="ARBA00022692"/>
    </source>
</evidence>
<keyword evidence="5 8" id="KW-1133">Transmembrane helix</keyword>
<keyword evidence="4 8" id="KW-0812">Transmembrane</keyword>
<dbReference type="InterPro" id="IPR005828">
    <property type="entry name" value="MFS_sugar_transport-like"/>
</dbReference>
<proteinExistence type="inferred from homology"/>
<organism evidence="10 11">
    <name type="scientific">Aspergillus campestris (strain IBT 28561)</name>
    <dbReference type="NCBI Taxonomy" id="1392248"/>
    <lineage>
        <taxon>Eukaryota</taxon>
        <taxon>Fungi</taxon>
        <taxon>Dikarya</taxon>
        <taxon>Ascomycota</taxon>
        <taxon>Pezizomycotina</taxon>
        <taxon>Eurotiomycetes</taxon>
        <taxon>Eurotiomycetidae</taxon>
        <taxon>Eurotiales</taxon>
        <taxon>Aspergillaceae</taxon>
        <taxon>Aspergillus</taxon>
        <taxon>Aspergillus subgen. Circumdati</taxon>
    </lineage>
</organism>
<sequence length="541" mass="60513">MATFQRSDDDRQSPFECSEYVIDDYDADVHRARVLSVGLKDAITRDRLSPWSWKMLRLYGIVLLTTLNCCMNGYDGMLMSSVNAMDSFHNHFGTDMQGSQTGILFSIYAIGTLAGAAVAAPASDTFGRRFGMSVGSMLIIVGAGLEAAANELSQFIGGRFLIGMGVNLANTAAVIYLVEIALPQWRGTFGGLYNVVGYYTGSLSCTWIAYGTGFLATNWSWRIPVIIQAVPPFIVMTCAWLMPESPRWLFANNKAEEAREMLIKYHGMGDPDSSLVAYECNEIEADVRFEADLGGRRWWDYKVLFSSREMLYRMWLLFLVCIFSQFIGGSVIAYYLPVMLENAGIKSQSQQLLLNAMNNVFGFVSGICGSFTVDHWGRRTLFLYGTFITGLIYIPINVIASFDADNITTSMGYGFIACIFLYGIVYAFCWTPLQTLYPAEILPNHARAKGMAFQSIVYGASSFINLYATPTGLSTIGWKMYTIFMVFHFLEYVFMFFTLPETKGRTIEELEVLFGARNPVKASLQRYEVIFREGGGVKMLD</sequence>
<comment type="subcellular location">
    <subcellularLocation>
        <location evidence="1">Membrane</location>
        <topology evidence="1">Multi-pass membrane protein</topology>
    </subcellularLocation>
</comment>
<feature type="transmembrane region" description="Helical" evidence="8">
    <location>
        <begin position="155"/>
        <end position="178"/>
    </location>
</feature>
<evidence type="ECO:0000313" key="11">
    <source>
        <dbReference type="Proteomes" id="UP000234254"/>
    </source>
</evidence>
<gene>
    <name evidence="10" type="ORF">P168DRAFT_261939</name>
</gene>
<evidence type="ECO:0000313" key="10">
    <source>
        <dbReference type="EMBL" id="PKY07917.1"/>
    </source>
</evidence>
<evidence type="ECO:0000259" key="9">
    <source>
        <dbReference type="PROSITE" id="PS50850"/>
    </source>
</evidence>
<evidence type="ECO:0000256" key="2">
    <source>
        <dbReference type="ARBA" id="ARBA00010992"/>
    </source>
</evidence>
<dbReference type="GO" id="GO:0016020">
    <property type="term" value="C:membrane"/>
    <property type="evidence" value="ECO:0007669"/>
    <property type="project" value="UniProtKB-SubCell"/>
</dbReference>
<feature type="transmembrane region" description="Helical" evidence="8">
    <location>
        <begin position="451"/>
        <end position="468"/>
    </location>
</feature>
<evidence type="ECO:0000256" key="8">
    <source>
        <dbReference type="SAM" id="Phobius"/>
    </source>
</evidence>
<keyword evidence="6 8" id="KW-0472">Membrane</keyword>
<dbReference type="NCBIfam" id="TIGR00879">
    <property type="entry name" value="SP"/>
    <property type="match status" value="1"/>
</dbReference>
<reference evidence="10" key="1">
    <citation type="submission" date="2016-12" db="EMBL/GenBank/DDBJ databases">
        <title>The genomes of Aspergillus section Nigri reveals drivers in fungal speciation.</title>
        <authorList>
            <consortium name="DOE Joint Genome Institute"/>
            <person name="Vesth T.C."/>
            <person name="Nybo J."/>
            <person name="Theobald S."/>
            <person name="Brandl J."/>
            <person name="Frisvad J.C."/>
            <person name="Nielsen K.F."/>
            <person name="Lyhne E.K."/>
            <person name="Kogle M.E."/>
            <person name="Kuo A."/>
            <person name="Riley R."/>
            <person name="Clum A."/>
            <person name="Nolan M."/>
            <person name="Lipzen A."/>
            <person name="Salamov A."/>
            <person name="Henrissat B."/>
            <person name="Wiebenga A."/>
            <person name="De vries R.P."/>
            <person name="Grigoriev I.V."/>
            <person name="Mortensen U.H."/>
            <person name="Andersen M.R."/>
            <person name="Baker S.E."/>
        </authorList>
    </citation>
    <scope>NUCLEOTIDE SEQUENCE</scope>
    <source>
        <strain evidence="10">IBT 28561</strain>
    </source>
</reference>
<dbReference type="Gene3D" id="1.20.1250.20">
    <property type="entry name" value="MFS general substrate transporter like domains"/>
    <property type="match status" value="1"/>
</dbReference>
<feature type="transmembrane region" description="Helical" evidence="8">
    <location>
        <begin position="190"/>
        <end position="209"/>
    </location>
</feature>
<feature type="transmembrane region" description="Helical" evidence="8">
    <location>
        <begin position="221"/>
        <end position="242"/>
    </location>
</feature>
<dbReference type="InterPro" id="IPR020846">
    <property type="entry name" value="MFS_dom"/>
</dbReference>
<feature type="transmembrane region" description="Helical" evidence="8">
    <location>
        <begin position="356"/>
        <end position="374"/>
    </location>
</feature>
<keyword evidence="3 7" id="KW-0813">Transport</keyword>
<feature type="transmembrane region" description="Helical" evidence="8">
    <location>
        <begin position="130"/>
        <end position="149"/>
    </location>
</feature>
<dbReference type="Proteomes" id="UP000234254">
    <property type="component" value="Unassembled WGS sequence"/>
</dbReference>
<feature type="transmembrane region" description="Helical" evidence="8">
    <location>
        <begin position="412"/>
        <end position="430"/>
    </location>
</feature>
<protein>
    <submittedName>
        <fullName evidence="10">Transporter</fullName>
    </submittedName>
</protein>
<feature type="transmembrane region" description="Helical" evidence="8">
    <location>
        <begin position="315"/>
        <end position="336"/>
    </location>
</feature>